<comment type="similarity">
    <text evidence="1">Belongs to the FAH family.</text>
</comment>
<feature type="domain" description="Fumarylacetoacetase-like C-terminal" evidence="3">
    <location>
        <begin position="73"/>
        <end position="273"/>
    </location>
</feature>
<dbReference type="Pfam" id="PF01557">
    <property type="entry name" value="FAA_hydrolase"/>
    <property type="match status" value="1"/>
</dbReference>
<dbReference type="PANTHER" id="PTHR42796:SF4">
    <property type="entry name" value="FUMARYLACETOACETATE HYDROLASE DOMAIN-CONTAINING PROTEIN 2A"/>
    <property type="match status" value="1"/>
</dbReference>
<sequence length="279" mass="30185">MNLLSFIAPDGRETWGRIEGECVTDFGARIADLPDLQAALCTGRLRDPALSVQSGDYRSSDITFLPVIPNPKKILCVGINYGAHAEETGRTVAAAPSMFSRFADTLTAHLGPILLPSVSTHLDFEGELAVVIGRSGRYIEEADALSYVAGYTCFNDSSIRDYQKHSVTAGKNFPKTGALGPWMATEGLDPARLQLETRLNGVVVQRASTQMLIYSVSRIIAFASQFTALTPGTIISTGTPEGVGSRRDPQLWMKRGDVVEVEISGIGVLSNRIEDERHV</sequence>
<keyword evidence="2" id="KW-0479">Metal-binding</keyword>
<dbReference type="Proteomes" id="UP000052167">
    <property type="component" value="Unassembled WGS sequence"/>
</dbReference>
<dbReference type="InterPro" id="IPR051121">
    <property type="entry name" value="FAH"/>
</dbReference>
<dbReference type="GO" id="GO:0046872">
    <property type="term" value="F:metal ion binding"/>
    <property type="evidence" value="ECO:0007669"/>
    <property type="project" value="UniProtKB-KW"/>
</dbReference>
<evidence type="ECO:0000256" key="1">
    <source>
        <dbReference type="ARBA" id="ARBA00010211"/>
    </source>
</evidence>
<dbReference type="GO" id="GO:0003824">
    <property type="term" value="F:catalytic activity"/>
    <property type="evidence" value="ECO:0007669"/>
    <property type="project" value="InterPro"/>
</dbReference>
<name>A0A922P4I3_9HYPH</name>
<dbReference type="InterPro" id="IPR036663">
    <property type="entry name" value="Fumarylacetoacetase_C_sf"/>
</dbReference>
<accession>A0A922P4I3</accession>
<dbReference type="GO" id="GO:0044281">
    <property type="term" value="P:small molecule metabolic process"/>
    <property type="evidence" value="ECO:0007669"/>
    <property type="project" value="UniProtKB-ARBA"/>
</dbReference>
<dbReference type="PANTHER" id="PTHR42796">
    <property type="entry name" value="FUMARYLACETOACETATE HYDROLASE DOMAIN-CONTAINING PROTEIN 2A-RELATED"/>
    <property type="match status" value="1"/>
</dbReference>
<gene>
    <name evidence="4" type="ORF">GV68_02830</name>
</gene>
<evidence type="ECO:0000313" key="4">
    <source>
        <dbReference type="EMBL" id="KEQ08250.1"/>
    </source>
</evidence>
<organism evidence="4 5">
    <name type="scientific">Pseudorhizobium pelagicum</name>
    <dbReference type="NCBI Taxonomy" id="1509405"/>
    <lineage>
        <taxon>Bacteria</taxon>
        <taxon>Pseudomonadati</taxon>
        <taxon>Pseudomonadota</taxon>
        <taxon>Alphaproteobacteria</taxon>
        <taxon>Hyphomicrobiales</taxon>
        <taxon>Rhizobiaceae</taxon>
        <taxon>Rhizobium/Agrobacterium group</taxon>
        <taxon>Pseudorhizobium</taxon>
    </lineage>
</organism>
<dbReference type="SUPFAM" id="SSF56529">
    <property type="entry name" value="FAH"/>
    <property type="match status" value="1"/>
</dbReference>
<dbReference type="OrthoDB" id="5197601at2"/>
<proteinExistence type="inferred from homology"/>
<dbReference type="RefSeq" id="WP_037168460.1">
    <property type="nucleotide sequence ID" value="NZ_JOKI01000024.1"/>
</dbReference>
<reference evidence="4 5" key="1">
    <citation type="submission" date="2014-06" db="EMBL/GenBank/DDBJ databases">
        <title>Rhizobium pelagicum/R2-400B4.</title>
        <authorList>
            <person name="Kimes N.E."/>
            <person name="Lopez-Perez M."/>
        </authorList>
    </citation>
    <scope>NUCLEOTIDE SEQUENCE [LARGE SCALE GENOMIC DNA]</scope>
    <source>
        <strain evidence="4 5">R2-400B4</strain>
    </source>
</reference>
<dbReference type="EMBL" id="JOKJ01000010">
    <property type="protein sequence ID" value="KEQ08250.1"/>
    <property type="molecule type" value="Genomic_DNA"/>
</dbReference>
<dbReference type="AlphaFoldDB" id="A0A922P4I3"/>
<protein>
    <recommendedName>
        <fullName evidence="3">Fumarylacetoacetase-like C-terminal domain-containing protein</fullName>
    </recommendedName>
</protein>
<evidence type="ECO:0000313" key="5">
    <source>
        <dbReference type="Proteomes" id="UP000052167"/>
    </source>
</evidence>
<dbReference type="InterPro" id="IPR011234">
    <property type="entry name" value="Fumarylacetoacetase-like_C"/>
</dbReference>
<keyword evidence="5" id="KW-1185">Reference proteome</keyword>
<evidence type="ECO:0000259" key="3">
    <source>
        <dbReference type="Pfam" id="PF01557"/>
    </source>
</evidence>
<comment type="caution">
    <text evidence="4">The sequence shown here is derived from an EMBL/GenBank/DDBJ whole genome shotgun (WGS) entry which is preliminary data.</text>
</comment>
<dbReference type="Gene3D" id="3.90.850.10">
    <property type="entry name" value="Fumarylacetoacetase-like, C-terminal domain"/>
    <property type="match status" value="1"/>
</dbReference>
<evidence type="ECO:0000256" key="2">
    <source>
        <dbReference type="ARBA" id="ARBA00022723"/>
    </source>
</evidence>